<dbReference type="GO" id="GO:0032993">
    <property type="term" value="C:protein-DNA complex"/>
    <property type="evidence" value="ECO:0007669"/>
    <property type="project" value="TreeGrafter"/>
</dbReference>
<evidence type="ECO:0000313" key="6">
    <source>
        <dbReference type="EMBL" id="MBV3383221.1"/>
    </source>
</evidence>
<evidence type="ECO:0000256" key="1">
    <source>
        <dbReference type="ARBA" id="ARBA00009437"/>
    </source>
</evidence>
<evidence type="ECO:0000256" key="2">
    <source>
        <dbReference type="ARBA" id="ARBA00023015"/>
    </source>
</evidence>
<dbReference type="EMBL" id="JAHOEL010000054">
    <property type="protein sequence ID" value="MBV3393230.1"/>
    <property type="molecule type" value="Genomic_DNA"/>
</dbReference>
<dbReference type="PANTHER" id="PTHR30346:SF28">
    <property type="entry name" value="HTH-TYPE TRANSCRIPTIONAL REGULATOR CYNR"/>
    <property type="match status" value="1"/>
</dbReference>
<dbReference type="PROSITE" id="PS50931">
    <property type="entry name" value="HTH_LYSR"/>
    <property type="match status" value="1"/>
</dbReference>
<dbReference type="Proteomes" id="UP001196408">
    <property type="component" value="Unassembled WGS sequence"/>
</dbReference>
<evidence type="ECO:0000313" key="8">
    <source>
        <dbReference type="Proteomes" id="UP001196408"/>
    </source>
</evidence>
<dbReference type="RefSeq" id="WP_217747963.1">
    <property type="nucleotide sequence ID" value="NZ_JAHOEB010000054.1"/>
</dbReference>
<protein>
    <submittedName>
        <fullName evidence="6">LysR family transcriptional regulator</fullName>
    </submittedName>
</protein>
<dbReference type="PANTHER" id="PTHR30346">
    <property type="entry name" value="TRANSCRIPTIONAL DUAL REGULATOR HCAR-RELATED"/>
    <property type="match status" value="1"/>
</dbReference>
<keyword evidence="3" id="KW-0238">DNA-binding</keyword>
<dbReference type="AlphaFoldDB" id="A0AAW4MSB5"/>
<keyword evidence="4" id="KW-0804">Transcription</keyword>
<dbReference type="GO" id="GO:0003700">
    <property type="term" value="F:DNA-binding transcription factor activity"/>
    <property type="evidence" value="ECO:0007669"/>
    <property type="project" value="InterPro"/>
</dbReference>
<dbReference type="Pfam" id="PF00126">
    <property type="entry name" value="HTH_1"/>
    <property type="match status" value="1"/>
</dbReference>
<organism evidence="6 8">
    <name type="scientific">Catenibacterium mitsuokai</name>
    <dbReference type="NCBI Taxonomy" id="100886"/>
    <lineage>
        <taxon>Bacteria</taxon>
        <taxon>Bacillati</taxon>
        <taxon>Bacillota</taxon>
        <taxon>Erysipelotrichia</taxon>
        <taxon>Erysipelotrichales</taxon>
        <taxon>Coprobacillaceae</taxon>
        <taxon>Catenibacterium</taxon>
    </lineage>
</organism>
<gene>
    <name evidence="6" type="ORF">KSV97_08320</name>
    <name evidence="7" type="ORF">KSW06_08185</name>
</gene>
<proteinExistence type="inferred from homology"/>
<keyword evidence="9" id="KW-1185">Reference proteome</keyword>
<evidence type="ECO:0000259" key="5">
    <source>
        <dbReference type="PROSITE" id="PS50931"/>
    </source>
</evidence>
<reference evidence="6 9" key="1">
    <citation type="submission" date="2021-06" db="EMBL/GenBank/DDBJ databases">
        <title>Collection of gut derived symbiotic bacterial strains cultured from healthy donors.</title>
        <authorList>
            <person name="Lin H."/>
            <person name="Littmann E."/>
            <person name="Pamer E.G."/>
        </authorList>
    </citation>
    <scope>NUCLEOTIDE SEQUENCE</scope>
    <source>
        <strain evidence="7 9">MSK.21.70</strain>
        <strain evidence="6">MSK.21.82</strain>
    </source>
</reference>
<evidence type="ECO:0000313" key="9">
    <source>
        <dbReference type="Proteomes" id="UP001197492"/>
    </source>
</evidence>
<comment type="similarity">
    <text evidence="1">Belongs to the LysR transcriptional regulatory family.</text>
</comment>
<dbReference type="GO" id="GO:0003677">
    <property type="term" value="F:DNA binding"/>
    <property type="evidence" value="ECO:0007669"/>
    <property type="project" value="UniProtKB-KW"/>
</dbReference>
<dbReference type="InterPro" id="IPR000847">
    <property type="entry name" value="LysR_HTH_N"/>
</dbReference>
<dbReference type="EMBL" id="JAHOEF010000056">
    <property type="protein sequence ID" value="MBV3383221.1"/>
    <property type="molecule type" value="Genomic_DNA"/>
</dbReference>
<comment type="caution">
    <text evidence="6">The sequence shown here is derived from an EMBL/GenBank/DDBJ whole genome shotgun (WGS) entry which is preliminary data.</text>
</comment>
<name>A0AAW4MSB5_9FIRM</name>
<keyword evidence="2" id="KW-0805">Transcription regulation</keyword>
<dbReference type="Proteomes" id="UP001197492">
    <property type="component" value="Unassembled WGS sequence"/>
</dbReference>
<evidence type="ECO:0000256" key="4">
    <source>
        <dbReference type="ARBA" id="ARBA00023163"/>
    </source>
</evidence>
<evidence type="ECO:0000313" key="7">
    <source>
        <dbReference type="EMBL" id="MBV3393230.1"/>
    </source>
</evidence>
<evidence type="ECO:0000256" key="3">
    <source>
        <dbReference type="ARBA" id="ARBA00023125"/>
    </source>
</evidence>
<sequence>MIEIGQVEQLLAVSKYGTLSKAAEALHISQPALSRAMQKLEEELQVPIFDREKNRITLNATGKVAVDYAQKVLFSANDMIARVREYDRMTHTISIGACAPAPLWDLVPYAGKIYENMAVSSEIKMPDILLSGLENDLYTAVVLNKIPDSKDLYYELYDTETLYFSLAPDHPLADSKALFFKNLDGQTMLLYSRIGVWYPMHLETQPHTHFILQDNREVFMDLTQNSTLPTFISDLSIERDGKPDNRKIIPIIDKEATNSFYLVCKKKNKKLLEPLYRAVEKRLEKKKK</sequence>
<accession>A0AAW4MSB5</accession>
<feature type="domain" description="HTH lysR-type" evidence="5">
    <location>
        <begin position="2"/>
        <end position="59"/>
    </location>
</feature>